<dbReference type="InterPro" id="IPR014731">
    <property type="entry name" value="ETF_asu_C"/>
</dbReference>
<accession>A0ABW8TQY8</accession>
<dbReference type="Gene3D" id="3.40.50.1220">
    <property type="entry name" value="TPP-binding domain"/>
    <property type="match status" value="1"/>
</dbReference>
<dbReference type="SUPFAM" id="SSF52467">
    <property type="entry name" value="DHS-like NAD/FAD-binding domain"/>
    <property type="match status" value="1"/>
</dbReference>
<dbReference type="EMBL" id="JBJHZY010000001">
    <property type="protein sequence ID" value="MFL0267400.1"/>
    <property type="molecule type" value="Genomic_DNA"/>
</dbReference>
<protein>
    <submittedName>
        <fullName evidence="3">Electron transfer flavoprotein subunit alpha/FixB family protein</fullName>
    </submittedName>
</protein>
<dbReference type="Pfam" id="PF01012">
    <property type="entry name" value="ETF"/>
    <property type="match status" value="1"/>
</dbReference>
<feature type="domain" description="Electron transfer flavoprotein alpha/beta-subunit N-terminal" evidence="2">
    <location>
        <begin position="15"/>
        <end position="183"/>
    </location>
</feature>
<dbReference type="InterPro" id="IPR001308">
    <property type="entry name" value="ETF_a/FixB"/>
</dbReference>
<dbReference type="PANTHER" id="PTHR43153">
    <property type="entry name" value="ELECTRON TRANSFER FLAVOPROTEIN ALPHA"/>
    <property type="match status" value="1"/>
</dbReference>
<proteinExistence type="inferred from homology"/>
<dbReference type="RefSeq" id="WP_406764005.1">
    <property type="nucleotide sequence ID" value="NZ_JBJHZY010000001.1"/>
</dbReference>
<sequence>MNRSLIYFDEEDFQNSIDLLEVVNQIYKGSEYETYAVCFNCKPEAIYGQFDYFIAAQDERLKNYDIINITNCIEELQQKYDFDSILIPATYLGRMLAPRLAMRLRTGLVADVTGIEHNNGLVEMVRPAFSGKLLAAIINRNCKPIMMSVRPNVFVNSLVALKKTQTIYFQPANVKPSKIRLLEAIEKEKPKDIRESEVLISGGGGVIENFKHLYLLADELNVMVSASRRVVDSGIAPRSIQVGQSGKTVSPKLYIALGIYGSLQHIEGLKNVENIISVNINKDAPICSLSDIVVEGDAFEFIDKLVEKIRQNKLKDPMD</sequence>
<organism evidence="3 4">
    <name type="scientific">Candidatus Clostridium radicumherbarum</name>
    <dbReference type="NCBI Taxonomy" id="3381662"/>
    <lineage>
        <taxon>Bacteria</taxon>
        <taxon>Bacillati</taxon>
        <taxon>Bacillota</taxon>
        <taxon>Clostridia</taxon>
        <taxon>Eubacteriales</taxon>
        <taxon>Clostridiaceae</taxon>
        <taxon>Clostridium</taxon>
    </lineage>
</organism>
<dbReference type="Proteomes" id="UP001623661">
    <property type="component" value="Unassembled WGS sequence"/>
</dbReference>
<evidence type="ECO:0000313" key="3">
    <source>
        <dbReference type="EMBL" id="MFL0267400.1"/>
    </source>
</evidence>
<comment type="similarity">
    <text evidence="1">Belongs to the ETF alpha-subunit/FixB family.</text>
</comment>
<dbReference type="SMART" id="SM00893">
    <property type="entry name" value="ETF"/>
    <property type="match status" value="1"/>
</dbReference>
<dbReference type="PANTHER" id="PTHR43153:SF1">
    <property type="entry name" value="ELECTRON TRANSFER FLAVOPROTEIN SUBUNIT ALPHA, MITOCHONDRIAL"/>
    <property type="match status" value="1"/>
</dbReference>
<evidence type="ECO:0000259" key="2">
    <source>
        <dbReference type="SMART" id="SM00893"/>
    </source>
</evidence>
<dbReference type="PIRSF" id="PIRSF000089">
    <property type="entry name" value="Electra_flavoP_a"/>
    <property type="match status" value="1"/>
</dbReference>
<dbReference type="Pfam" id="PF00766">
    <property type="entry name" value="ETF_alpha"/>
    <property type="match status" value="1"/>
</dbReference>
<dbReference type="InterPro" id="IPR014730">
    <property type="entry name" value="ETF_a/b_N"/>
</dbReference>
<comment type="caution">
    <text evidence="3">The sequence shown here is derived from an EMBL/GenBank/DDBJ whole genome shotgun (WGS) entry which is preliminary data.</text>
</comment>
<evidence type="ECO:0000313" key="4">
    <source>
        <dbReference type="Proteomes" id="UP001623661"/>
    </source>
</evidence>
<dbReference type="SUPFAM" id="SSF52402">
    <property type="entry name" value="Adenine nucleotide alpha hydrolases-like"/>
    <property type="match status" value="1"/>
</dbReference>
<dbReference type="InterPro" id="IPR029035">
    <property type="entry name" value="DHS-like_NAD/FAD-binding_dom"/>
</dbReference>
<name>A0ABW8TQY8_9CLOT</name>
<gene>
    <name evidence="3" type="ORF">ACJDUH_04720</name>
</gene>
<evidence type="ECO:0000256" key="1">
    <source>
        <dbReference type="ARBA" id="ARBA00005817"/>
    </source>
</evidence>
<keyword evidence="4" id="KW-1185">Reference proteome</keyword>
<dbReference type="InterPro" id="IPR014729">
    <property type="entry name" value="Rossmann-like_a/b/a_fold"/>
</dbReference>
<dbReference type="Gene3D" id="3.40.50.620">
    <property type="entry name" value="HUPs"/>
    <property type="match status" value="1"/>
</dbReference>
<reference evidence="3 4" key="1">
    <citation type="submission" date="2024-11" db="EMBL/GenBank/DDBJ databases">
        <authorList>
            <person name="Heng Y.C."/>
            <person name="Lim A.C.H."/>
            <person name="Lee J.K.Y."/>
            <person name="Kittelmann S."/>
        </authorList>
    </citation>
    <scope>NUCLEOTIDE SEQUENCE [LARGE SCALE GENOMIC DNA]</scope>
    <source>
        <strain evidence="3 4">WILCCON 0202</strain>
    </source>
</reference>